<dbReference type="EMBL" id="ACLN01000004">
    <property type="protein sequence ID" value="EEW51965.1"/>
    <property type="molecule type" value="Genomic_DNA"/>
</dbReference>
<comment type="function">
    <text evidence="10">Confers DNA tethering and processivity to DNA polymerases and other proteins. Acts as a clamp, forming a ring around DNA (a reaction catalyzed by the clamp-loading complex) which diffuses in an ATP-independent manner freely and bidirectionally along dsDNA. Initially characterized for its ability to contact the catalytic subunit of DNA polymerase III (Pol III), a complex, multichain enzyme responsible for most of the replicative synthesis in bacteria; Pol III exhibits 3'-5' exonuclease proofreading activity. The beta chain is required for initiation of replication as well as for processivity of DNA replication.</text>
</comment>
<dbReference type="SUPFAM" id="SSF55979">
    <property type="entry name" value="DNA clamp"/>
    <property type="match status" value="3"/>
</dbReference>
<dbReference type="CDD" id="cd00140">
    <property type="entry name" value="beta_clamp"/>
    <property type="match status" value="1"/>
</dbReference>
<dbReference type="AlphaFoldDB" id="C8PB16"/>
<comment type="caution">
    <text evidence="14">The sequence shown here is derived from an EMBL/GenBank/DDBJ whole genome shotgun (WGS) entry which is preliminary data.</text>
</comment>
<feature type="domain" description="DNA polymerase III beta sliding clamp central" evidence="12">
    <location>
        <begin position="137"/>
        <end position="251"/>
    </location>
</feature>
<dbReference type="GO" id="GO:0005737">
    <property type="term" value="C:cytoplasm"/>
    <property type="evidence" value="ECO:0007669"/>
    <property type="project" value="UniProtKB-SubCell"/>
</dbReference>
<dbReference type="PIRSF" id="PIRSF000804">
    <property type="entry name" value="DNA_pol_III_b"/>
    <property type="match status" value="1"/>
</dbReference>
<feature type="domain" description="DNA polymerase III beta sliding clamp C-terminal" evidence="13">
    <location>
        <begin position="254"/>
        <end position="378"/>
    </location>
</feature>
<evidence type="ECO:0000256" key="9">
    <source>
        <dbReference type="ARBA" id="ARBA00023125"/>
    </source>
</evidence>
<keyword evidence="8 10" id="KW-0239">DNA-directed DNA polymerase</keyword>
<dbReference type="Proteomes" id="UP000004115">
    <property type="component" value="Unassembled WGS sequence"/>
</dbReference>
<name>C8PB16_9LACO</name>
<accession>C8PB16</accession>
<dbReference type="PANTHER" id="PTHR30478">
    <property type="entry name" value="DNA POLYMERASE III SUBUNIT BETA"/>
    <property type="match status" value="1"/>
</dbReference>
<dbReference type="InterPro" id="IPR022634">
    <property type="entry name" value="DNA_polIII_beta_N"/>
</dbReference>
<evidence type="ECO:0000256" key="7">
    <source>
        <dbReference type="ARBA" id="ARBA00022705"/>
    </source>
</evidence>
<comment type="similarity">
    <text evidence="2 10">Belongs to the beta sliding clamp family.</text>
</comment>
<dbReference type="Gene3D" id="3.70.10.10">
    <property type="match status" value="1"/>
</dbReference>
<dbReference type="GO" id="GO:0006271">
    <property type="term" value="P:DNA strand elongation involved in DNA replication"/>
    <property type="evidence" value="ECO:0007669"/>
    <property type="project" value="TreeGrafter"/>
</dbReference>
<evidence type="ECO:0000256" key="3">
    <source>
        <dbReference type="ARBA" id="ARBA00021035"/>
    </source>
</evidence>
<keyword evidence="7 10" id="KW-0235">DNA replication</keyword>
<dbReference type="GO" id="GO:0003677">
    <property type="term" value="F:DNA binding"/>
    <property type="evidence" value="ECO:0007669"/>
    <property type="project" value="UniProtKB-UniRule"/>
</dbReference>
<evidence type="ECO:0000256" key="5">
    <source>
        <dbReference type="ARBA" id="ARBA00022679"/>
    </source>
</evidence>
<comment type="subunit">
    <text evidence="10">Forms a ring-shaped head-to-tail homodimer around DNA.</text>
</comment>
<dbReference type="NCBIfam" id="TIGR00663">
    <property type="entry name" value="dnan"/>
    <property type="match status" value="1"/>
</dbReference>
<dbReference type="HOGENOM" id="CLU_038149_2_0_9"/>
<comment type="subcellular location">
    <subcellularLocation>
        <location evidence="1 10">Cytoplasm</location>
    </subcellularLocation>
</comment>
<evidence type="ECO:0000256" key="1">
    <source>
        <dbReference type="ARBA" id="ARBA00004496"/>
    </source>
</evidence>
<evidence type="ECO:0000256" key="2">
    <source>
        <dbReference type="ARBA" id="ARBA00010752"/>
    </source>
</evidence>
<evidence type="ECO:0000256" key="8">
    <source>
        <dbReference type="ARBA" id="ARBA00022932"/>
    </source>
</evidence>
<dbReference type="InterPro" id="IPR001001">
    <property type="entry name" value="DNA_polIII_beta"/>
</dbReference>
<evidence type="ECO:0000259" key="11">
    <source>
        <dbReference type="Pfam" id="PF00712"/>
    </source>
</evidence>
<dbReference type="GO" id="GO:0008408">
    <property type="term" value="F:3'-5' exonuclease activity"/>
    <property type="evidence" value="ECO:0007669"/>
    <property type="project" value="InterPro"/>
</dbReference>
<keyword evidence="15" id="KW-1185">Reference proteome</keyword>
<evidence type="ECO:0000256" key="10">
    <source>
        <dbReference type="PIRNR" id="PIRNR000804"/>
    </source>
</evidence>
<reference evidence="14 15" key="1">
    <citation type="submission" date="2009-09" db="EMBL/GenBank/DDBJ databases">
        <authorList>
            <person name="Qin X."/>
            <person name="Bachman B."/>
            <person name="Battles P."/>
            <person name="Bell A."/>
            <person name="Bess C."/>
            <person name="Bickham C."/>
            <person name="Chaboub L."/>
            <person name="Chen D."/>
            <person name="Coyle M."/>
            <person name="Deiros D.R."/>
            <person name="Dinh H."/>
            <person name="Forbes L."/>
            <person name="Fowler G."/>
            <person name="Francisco L."/>
            <person name="Fu Q."/>
            <person name="Gubbala S."/>
            <person name="Hale W."/>
            <person name="Han Y."/>
            <person name="Hemphill L."/>
            <person name="Highlander S.K."/>
            <person name="Hirani K."/>
            <person name="Hogues M."/>
            <person name="Jackson L."/>
            <person name="Jakkamsetti A."/>
            <person name="Javaid M."/>
            <person name="Jiang H."/>
            <person name="Korchina V."/>
            <person name="Kovar C."/>
            <person name="Lara F."/>
            <person name="Lee S."/>
            <person name="Mata R."/>
            <person name="Mathew T."/>
            <person name="Moen C."/>
            <person name="Morales K."/>
            <person name="Munidasa M."/>
            <person name="Nazareth L."/>
            <person name="Ngo R."/>
            <person name="Nguyen L."/>
            <person name="Okwuonu G."/>
            <person name="Ongeri F."/>
            <person name="Patil S."/>
            <person name="Petrosino J."/>
            <person name="Pham C."/>
            <person name="Pham P."/>
            <person name="Pu L.-L."/>
            <person name="Puazo M."/>
            <person name="Raj R."/>
            <person name="Reid J."/>
            <person name="Rouhana J."/>
            <person name="Saada N."/>
            <person name="Shang Y."/>
            <person name="Simmons D."/>
            <person name="Thornton R."/>
            <person name="Warren J."/>
            <person name="Weissenberger G."/>
            <person name="Zhang J."/>
            <person name="Zhang L."/>
            <person name="Zhou C."/>
            <person name="Zhu D."/>
            <person name="Muzny D."/>
            <person name="Worley K."/>
            <person name="Gibbs R."/>
        </authorList>
    </citation>
    <scope>NUCLEOTIDE SEQUENCE [LARGE SCALE GENOMIC DNA]</scope>
    <source>
        <strain evidence="14 15">DSM 13335</strain>
    </source>
</reference>
<organism evidence="14 15">
    <name type="scientific">Lactobacillus iners DSM 13335</name>
    <dbReference type="NCBI Taxonomy" id="525328"/>
    <lineage>
        <taxon>Bacteria</taxon>
        <taxon>Bacillati</taxon>
        <taxon>Bacillota</taxon>
        <taxon>Bacilli</taxon>
        <taxon>Lactobacillales</taxon>
        <taxon>Lactobacillaceae</taxon>
        <taxon>Lactobacillus</taxon>
    </lineage>
</organism>
<dbReference type="Pfam" id="PF02767">
    <property type="entry name" value="DNA_pol3_beta_2"/>
    <property type="match status" value="1"/>
</dbReference>
<dbReference type="SMART" id="SM00480">
    <property type="entry name" value="POL3Bc"/>
    <property type="match status" value="1"/>
</dbReference>
<keyword evidence="6 10" id="KW-0548">Nucleotidyltransferase</keyword>
<evidence type="ECO:0000256" key="6">
    <source>
        <dbReference type="ARBA" id="ARBA00022695"/>
    </source>
</evidence>
<protein>
    <recommendedName>
        <fullName evidence="3 10">Beta sliding clamp</fullName>
    </recommendedName>
</protein>
<evidence type="ECO:0000313" key="15">
    <source>
        <dbReference type="Proteomes" id="UP000004115"/>
    </source>
</evidence>
<dbReference type="Gene3D" id="3.10.150.10">
    <property type="entry name" value="DNA Polymerase III, subunit A, domain 2"/>
    <property type="match status" value="1"/>
</dbReference>
<dbReference type="InterPro" id="IPR022637">
    <property type="entry name" value="DNA_polIII_beta_cen"/>
</dbReference>
<proteinExistence type="inferred from homology"/>
<dbReference type="Pfam" id="PF00712">
    <property type="entry name" value="DNA_pol3_beta"/>
    <property type="match status" value="1"/>
</dbReference>
<keyword evidence="9" id="KW-0238">DNA-binding</keyword>
<keyword evidence="5 10" id="KW-0808">Transferase</keyword>
<dbReference type="PANTHER" id="PTHR30478:SF0">
    <property type="entry name" value="BETA SLIDING CLAMP"/>
    <property type="match status" value="1"/>
</dbReference>
<evidence type="ECO:0000256" key="4">
    <source>
        <dbReference type="ARBA" id="ARBA00022490"/>
    </source>
</evidence>
<sequence>MEGHMKFIIDRNLFLKNLNNVLKAISSNTAIPILKGIKIDLSENTLTLTGSDTNISIKIDIPKSDDLHIESTGSIVLPARFFSEIIKKLPGKDFSFEVKDSFQTKIMSENSDFTINGLDADNYPKLPEITRESSFVISGKSFKEVISETVFAVANQENRPILNGVNFDFNPKEINAIATDSHRLSRRTLKLATGPAVATNLVIPGNSLIELSKIIADDDPQVTVIPGENQVLFKISNINFYTRLLEGSYPDTERLIPQEATTTVELDALTLARSLERVSLLAHESRNNVVKMYLNVEDQIIKLSGDSAEVGNVAEELAFDSLNGENLEISFNPDYLRDALRVSITDSIVIKFTKPLRPFVVVPKDSDEKFIQLITPVRTF</sequence>
<keyword evidence="4 10" id="KW-0963">Cytoplasm</keyword>
<dbReference type="InterPro" id="IPR022635">
    <property type="entry name" value="DNA_polIII_beta_C"/>
</dbReference>
<gene>
    <name evidence="14" type="primary">dnaN</name>
    <name evidence="14" type="ORF">HMPREF0520_0286</name>
</gene>
<dbReference type="GO" id="GO:0009360">
    <property type="term" value="C:DNA polymerase III complex"/>
    <property type="evidence" value="ECO:0007669"/>
    <property type="project" value="InterPro"/>
</dbReference>
<dbReference type="GO" id="GO:0003887">
    <property type="term" value="F:DNA-directed DNA polymerase activity"/>
    <property type="evidence" value="ECO:0007669"/>
    <property type="project" value="UniProtKB-UniRule"/>
</dbReference>
<evidence type="ECO:0000313" key="14">
    <source>
        <dbReference type="EMBL" id="EEW51965.1"/>
    </source>
</evidence>
<dbReference type="InterPro" id="IPR046938">
    <property type="entry name" value="DNA_clamp_sf"/>
</dbReference>
<evidence type="ECO:0000259" key="13">
    <source>
        <dbReference type="Pfam" id="PF02768"/>
    </source>
</evidence>
<dbReference type="Pfam" id="PF02768">
    <property type="entry name" value="DNA_pol3_beta_3"/>
    <property type="match status" value="1"/>
</dbReference>
<feature type="domain" description="DNA polymerase III beta sliding clamp N-terminal" evidence="11">
    <location>
        <begin position="5"/>
        <end position="127"/>
    </location>
</feature>
<evidence type="ECO:0000259" key="12">
    <source>
        <dbReference type="Pfam" id="PF02767"/>
    </source>
</evidence>